<evidence type="ECO:0000313" key="3">
    <source>
        <dbReference type="Proteomes" id="UP001153069"/>
    </source>
</evidence>
<evidence type="ECO:0000256" key="1">
    <source>
        <dbReference type="SAM" id="MobiDB-lite"/>
    </source>
</evidence>
<sequence length="432" mass="48902">MPRSRKKKTQSSASSSTPSENGANRKRQGCTVQVLYCILALNVWISAKTGDFSQFKRKLGTIRWKQEPAPQQVVTNFDKPSDLLGSNATVQLPPPIVGVHRPDRDAVFAVALGYTVQHLARFVGSLVETGYTGDIVLGVLPEEHLDPTVRDFLSCHSGVNNNNEGAHVIAYGMDIVCRKFGRRTRCQAPRLYADSTTGDYIPDDRLPREIAQLRFEYYWAWLLQYSSKSRIFVADGRDVYFQRNPFELIPSDMDTTLYVFEEYSHPPLRHQNSNRLWIRATRGMDVLNQIGDKTVLCSGTTVGGYSAMESYFRAMVQSFDETQCLILGCDQGHMNYLVHTGRLLQNSTQIQHIEYGKQGSSLVNTLGLYANEHKPLRAYGVLDNTTNQVLNFDGSVSPVVHQFDREEELKVIMEQRAEELFQKWNESFHSSA</sequence>
<dbReference type="OrthoDB" id="48503at2759"/>
<comment type="caution">
    <text evidence="2">The sequence shown here is derived from an EMBL/GenBank/DDBJ whole genome shotgun (WGS) entry which is preliminary data.</text>
</comment>
<gene>
    <name evidence="2" type="ORF">SEMRO_68_G038280.1</name>
</gene>
<proteinExistence type="predicted"/>
<feature type="compositionally biased region" description="Low complexity" evidence="1">
    <location>
        <begin position="10"/>
        <end position="19"/>
    </location>
</feature>
<dbReference type="Proteomes" id="UP001153069">
    <property type="component" value="Unassembled WGS sequence"/>
</dbReference>
<evidence type="ECO:0000313" key="2">
    <source>
        <dbReference type="EMBL" id="CAB9499780.1"/>
    </source>
</evidence>
<protein>
    <submittedName>
        <fullName evidence="2">Uncharacterized protein</fullName>
    </submittedName>
</protein>
<reference evidence="2" key="1">
    <citation type="submission" date="2020-06" db="EMBL/GenBank/DDBJ databases">
        <authorList>
            <consortium name="Plant Systems Biology data submission"/>
        </authorList>
    </citation>
    <scope>NUCLEOTIDE SEQUENCE</scope>
    <source>
        <strain evidence="2">D6</strain>
    </source>
</reference>
<feature type="region of interest" description="Disordered" evidence="1">
    <location>
        <begin position="1"/>
        <end position="25"/>
    </location>
</feature>
<name>A0A9N8H592_9STRA</name>
<accession>A0A9N8H592</accession>
<keyword evidence="3" id="KW-1185">Reference proteome</keyword>
<dbReference type="EMBL" id="CAICTM010000067">
    <property type="protein sequence ID" value="CAB9499780.1"/>
    <property type="molecule type" value="Genomic_DNA"/>
</dbReference>
<dbReference type="AlphaFoldDB" id="A0A9N8H592"/>
<organism evidence="2 3">
    <name type="scientific">Seminavis robusta</name>
    <dbReference type="NCBI Taxonomy" id="568900"/>
    <lineage>
        <taxon>Eukaryota</taxon>
        <taxon>Sar</taxon>
        <taxon>Stramenopiles</taxon>
        <taxon>Ochrophyta</taxon>
        <taxon>Bacillariophyta</taxon>
        <taxon>Bacillariophyceae</taxon>
        <taxon>Bacillariophycidae</taxon>
        <taxon>Naviculales</taxon>
        <taxon>Naviculaceae</taxon>
        <taxon>Seminavis</taxon>
    </lineage>
</organism>